<evidence type="ECO:0000256" key="5">
    <source>
        <dbReference type="ARBA" id="ARBA00023136"/>
    </source>
</evidence>
<comment type="caution">
    <text evidence="10">The sequence shown here is derived from an EMBL/GenBank/DDBJ whole genome shotgun (WGS) entry which is preliminary data.</text>
</comment>
<dbReference type="Proteomes" id="UP000235114">
    <property type="component" value="Unassembled WGS sequence"/>
</dbReference>
<evidence type="ECO:0000256" key="9">
    <source>
        <dbReference type="SAM" id="MobiDB-lite"/>
    </source>
</evidence>
<evidence type="ECO:0000313" key="10">
    <source>
        <dbReference type="EMBL" id="PLR84113.1"/>
    </source>
</evidence>
<keyword evidence="6 7" id="KW-0131">Cell cycle</keyword>
<name>A0A2N5GNM7_9BACI</name>
<accession>A0A2N5GNM7</accession>
<evidence type="ECO:0000256" key="3">
    <source>
        <dbReference type="ARBA" id="ARBA00022692"/>
    </source>
</evidence>
<comment type="function">
    <text evidence="7">Essential cell division protein.</text>
</comment>
<reference evidence="10 12" key="1">
    <citation type="submission" date="2017-11" db="EMBL/GenBank/DDBJ databases">
        <title>Comparitive Functional Genomics of Dry Heat Resistant strains isolated from the Viking Spacecraft.</title>
        <authorList>
            <person name="Seuylemezian A."/>
            <person name="Cooper K."/>
            <person name="Vaishampayan P."/>
        </authorList>
    </citation>
    <scope>NUCLEOTIDE SEQUENCE [LARGE SCALE GENOMIC DNA]</scope>
    <source>
        <strain evidence="10 12">M4.6</strain>
    </source>
</reference>
<dbReference type="Proteomes" id="UP000234951">
    <property type="component" value="Unassembled WGS sequence"/>
</dbReference>
<evidence type="ECO:0000256" key="8">
    <source>
        <dbReference type="NCBIfam" id="TIGR02209"/>
    </source>
</evidence>
<evidence type="ECO:0000256" key="6">
    <source>
        <dbReference type="ARBA" id="ARBA00023306"/>
    </source>
</evidence>
<feature type="transmembrane region" description="Helical" evidence="7">
    <location>
        <begin position="36"/>
        <end position="54"/>
    </location>
</feature>
<dbReference type="Pfam" id="PF04977">
    <property type="entry name" value="DivIC"/>
    <property type="match status" value="1"/>
</dbReference>
<dbReference type="GO" id="GO:0032153">
    <property type="term" value="C:cell division site"/>
    <property type="evidence" value="ECO:0007669"/>
    <property type="project" value="UniProtKB-UniRule"/>
</dbReference>
<keyword evidence="4 7" id="KW-1133">Transmembrane helix</keyword>
<feature type="region of interest" description="Disordered" evidence="9">
    <location>
        <begin position="1"/>
        <end position="21"/>
    </location>
</feature>
<dbReference type="AlphaFoldDB" id="A0A2N5GNM7"/>
<evidence type="ECO:0000313" key="11">
    <source>
        <dbReference type="EMBL" id="PLR96241.1"/>
    </source>
</evidence>
<dbReference type="GO" id="GO:0043093">
    <property type="term" value="P:FtsZ-dependent cytokinesis"/>
    <property type="evidence" value="ECO:0007669"/>
    <property type="project" value="UniProtKB-UniRule"/>
</dbReference>
<evidence type="ECO:0000256" key="4">
    <source>
        <dbReference type="ARBA" id="ARBA00022989"/>
    </source>
</evidence>
<dbReference type="OrthoDB" id="14664at2"/>
<comment type="subcellular location">
    <subcellularLocation>
        <location evidence="7">Cell membrane</location>
        <topology evidence="7">Single-pass type II membrane protein</topology>
    </subcellularLocation>
    <text evidence="7">Localizes to the division septum where it forms a ring structure.</text>
</comment>
<dbReference type="EMBL" id="PGVA01000014">
    <property type="protein sequence ID" value="PLR84113.1"/>
    <property type="molecule type" value="Genomic_DNA"/>
</dbReference>
<reference evidence="11 13" key="2">
    <citation type="submission" date="2017-12" db="EMBL/GenBank/DDBJ databases">
        <title>Comparative Functional Genomics of Dry Heat Resistant strains isolated from the Viking Spacecraft.</title>
        <authorList>
            <person name="Seuylemezian A."/>
            <person name="Cooper K."/>
            <person name="Vaishampayan P."/>
        </authorList>
    </citation>
    <scope>NUCLEOTIDE SEQUENCE [LARGE SCALE GENOMIC DNA]</scope>
    <source>
        <strain evidence="11 13">ATCC 29669</strain>
    </source>
</reference>
<evidence type="ECO:0000256" key="7">
    <source>
        <dbReference type="HAMAP-Rule" id="MF_00910"/>
    </source>
</evidence>
<keyword evidence="5 7" id="KW-0472">Membrane</keyword>
<dbReference type="GO" id="GO:0005886">
    <property type="term" value="C:plasma membrane"/>
    <property type="evidence" value="ECO:0007669"/>
    <property type="project" value="UniProtKB-SubCell"/>
</dbReference>
<proteinExistence type="inferred from homology"/>
<dbReference type="NCBIfam" id="TIGR02209">
    <property type="entry name" value="ftsL_broad"/>
    <property type="match status" value="1"/>
</dbReference>
<dbReference type="RefSeq" id="WP_101576521.1">
    <property type="nucleotide sequence ID" value="NZ_PGVA01000014.1"/>
</dbReference>
<evidence type="ECO:0000256" key="2">
    <source>
        <dbReference type="ARBA" id="ARBA00022618"/>
    </source>
</evidence>
<dbReference type="HAMAP" id="MF_00910">
    <property type="entry name" value="FtsL"/>
    <property type="match status" value="1"/>
</dbReference>
<evidence type="ECO:0000313" key="13">
    <source>
        <dbReference type="Proteomes" id="UP000235114"/>
    </source>
</evidence>
<keyword evidence="2 7" id="KW-0132">Cell division</keyword>
<keyword evidence="1 7" id="KW-1003">Cell membrane</keyword>
<organism evidence="10 12">
    <name type="scientific">Bacillus canaveralius</name>
    <dbReference type="NCBI Taxonomy" id="1403243"/>
    <lineage>
        <taxon>Bacteria</taxon>
        <taxon>Bacillati</taxon>
        <taxon>Bacillota</taxon>
        <taxon>Bacilli</taxon>
        <taxon>Bacillales</taxon>
        <taxon>Bacillaceae</taxon>
        <taxon>Bacillus</taxon>
    </lineage>
</organism>
<dbReference type="InterPro" id="IPR011922">
    <property type="entry name" value="Cell_div_FtsL"/>
</dbReference>
<gene>
    <name evidence="7 10" type="primary">ftsL</name>
    <name evidence="10" type="ORF">CU635_07350</name>
    <name evidence="11" type="ORF">CVD25_12655</name>
</gene>
<comment type="similarity">
    <text evidence="7">Belongs to the FtsL family.</text>
</comment>
<protein>
    <recommendedName>
        <fullName evidence="7 8">Cell division protein FtsL</fullName>
    </recommendedName>
</protein>
<keyword evidence="13" id="KW-1185">Reference proteome</keyword>
<evidence type="ECO:0000313" key="12">
    <source>
        <dbReference type="Proteomes" id="UP000234951"/>
    </source>
</evidence>
<keyword evidence="3 7" id="KW-0812">Transmembrane</keyword>
<sequence length="117" mass="13079">MSNLARKLQQEQQQRHVEVPKKASVKNPWLTPGEKFLGIVFAAVISFGAIHIVSSQAAIYEVNKDIQLLETSIQEQQKVNGDLGNQVEELSTSERIRAEAEKLGLKLNENNVKVVQD</sequence>
<dbReference type="InterPro" id="IPR007060">
    <property type="entry name" value="FtsL/DivIC"/>
</dbReference>
<dbReference type="EMBL" id="PGVD01000033">
    <property type="protein sequence ID" value="PLR96241.1"/>
    <property type="molecule type" value="Genomic_DNA"/>
</dbReference>
<evidence type="ECO:0000256" key="1">
    <source>
        <dbReference type="ARBA" id="ARBA00022475"/>
    </source>
</evidence>